<dbReference type="Proteomes" id="UP000326687">
    <property type="component" value="Unassembled WGS sequence"/>
</dbReference>
<dbReference type="AlphaFoldDB" id="A0A066UQ73"/>
<evidence type="ECO:0000256" key="1">
    <source>
        <dbReference type="ARBA" id="ARBA00004370"/>
    </source>
</evidence>
<evidence type="ECO:0000313" key="11">
    <source>
        <dbReference type="Proteomes" id="UP000326789"/>
    </source>
</evidence>
<evidence type="ECO:0000313" key="7">
    <source>
        <dbReference type="EMBL" id="KAB0301426.1"/>
    </source>
</evidence>
<dbReference type="InterPro" id="IPR023352">
    <property type="entry name" value="MAPEG-like_dom_sf"/>
</dbReference>
<keyword evidence="9" id="KW-1185">Reference proteome</keyword>
<evidence type="ECO:0000313" key="10">
    <source>
        <dbReference type="Proteomes" id="UP000326687"/>
    </source>
</evidence>
<dbReference type="OrthoDB" id="8537976at2"/>
<name>A0A066UQ73_9VIBR</name>
<gene>
    <name evidence="6" type="ORF">F2P58_00445</name>
    <name evidence="7" type="ORF">F2Z80_20390</name>
    <name evidence="8" type="ORF">VFDL14_10700</name>
</gene>
<keyword evidence="3 5" id="KW-1133">Transmembrane helix</keyword>
<dbReference type="Gene3D" id="1.20.120.550">
    <property type="entry name" value="Membrane associated eicosanoid/glutathione metabolism-like domain"/>
    <property type="match status" value="1"/>
</dbReference>
<feature type="transmembrane region" description="Helical" evidence="5">
    <location>
        <begin position="72"/>
        <end position="93"/>
    </location>
</feature>
<feature type="transmembrane region" description="Helical" evidence="5">
    <location>
        <begin position="105"/>
        <end position="124"/>
    </location>
</feature>
<comment type="caution">
    <text evidence="8">The sequence shown here is derived from an EMBL/GenBank/DDBJ whole genome shotgun (WGS) entry which is preliminary data.</text>
</comment>
<organism evidence="8 9">
    <name type="scientific">Vibrio fortis</name>
    <dbReference type="NCBI Taxonomy" id="212667"/>
    <lineage>
        <taxon>Bacteria</taxon>
        <taxon>Pseudomonadati</taxon>
        <taxon>Pseudomonadota</taxon>
        <taxon>Gammaproteobacteria</taxon>
        <taxon>Vibrionales</taxon>
        <taxon>Vibrionaceae</taxon>
        <taxon>Vibrio</taxon>
    </lineage>
</organism>
<keyword evidence="4 5" id="KW-0472">Membrane</keyword>
<sequence>MVTALYASLLALIMLWLAIEVIKQRRKNQVAHADGGVESLQIARSAQSNAMDYIPITVILMALLEFNGANVWLIHIIGIAFIAGRIIHGKSILARSLKGRKRGMYLTFGSMVSLVVLNLIYLPFDKLM</sequence>
<evidence type="ECO:0000256" key="2">
    <source>
        <dbReference type="ARBA" id="ARBA00022692"/>
    </source>
</evidence>
<dbReference type="PANTHER" id="PTHR35814">
    <property type="match status" value="1"/>
</dbReference>
<evidence type="ECO:0000256" key="4">
    <source>
        <dbReference type="ARBA" id="ARBA00023136"/>
    </source>
</evidence>
<dbReference type="EMBL" id="VXDD01000003">
    <property type="protein sequence ID" value="KAB0301426.1"/>
    <property type="molecule type" value="Genomic_DNA"/>
</dbReference>
<keyword evidence="2 5" id="KW-0812">Transmembrane</keyword>
<evidence type="ECO:0000313" key="6">
    <source>
        <dbReference type="EMBL" id="KAB0291659.1"/>
    </source>
</evidence>
<dbReference type="PANTHER" id="PTHR35814:SF1">
    <property type="entry name" value="GLUTATHIONE S-TRANSFERASE-RELATED"/>
    <property type="match status" value="1"/>
</dbReference>
<dbReference type="STRING" id="212667.VFDL14_10700"/>
<dbReference type="SUPFAM" id="SSF161084">
    <property type="entry name" value="MAPEG domain-like"/>
    <property type="match status" value="1"/>
</dbReference>
<evidence type="ECO:0000313" key="9">
    <source>
        <dbReference type="Proteomes" id="UP000027219"/>
    </source>
</evidence>
<proteinExistence type="predicted"/>
<evidence type="ECO:0000256" key="3">
    <source>
        <dbReference type="ARBA" id="ARBA00022989"/>
    </source>
</evidence>
<evidence type="ECO:0000256" key="5">
    <source>
        <dbReference type="SAM" id="Phobius"/>
    </source>
</evidence>
<dbReference type="EMBL" id="VWSE01000002">
    <property type="protein sequence ID" value="KAB0291659.1"/>
    <property type="molecule type" value="Genomic_DNA"/>
</dbReference>
<dbReference type="InterPro" id="IPR001129">
    <property type="entry name" value="Membr-assoc_MAPEG"/>
</dbReference>
<dbReference type="RefSeq" id="WP_032553604.1">
    <property type="nucleotide sequence ID" value="NZ_BTGL01000002.1"/>
</dbReference>
<accession>A0A066UQ73</accession>
<dbReference type="Proteomes" id="UP000027219">
    <property type="component" value="Unassembled WGS sequence"/>
</dbReference>
<comment type="subcellular location">
    <subcellularLocation>
        <location evidence="1">Membrane</location>
    </subcellularLocation>
</comment>
<dbReference type="Proteomes" id="UP000326789">
    <property type="component" value="Unassembled WGS sequence"/>
</dbReference>
<protein>
    <submittedName>
        <fullName evidence="8">Membrane protein</fullName>
    </submittedName>
</protein>
<reference evidence="6 11" key="3">
    <citation type="submission" date="2019-09" db="EMBL/GenBank/DDBJ databases">
        <title>Whole genome sequence of Vibrio fortis.</title>
        <authorList>
            <person name="Das S.K."/>
        </authorList>
    </citation>
    <scope>NUCLEOTIDE SEQUENCE [LARGE SCALE GENOMIC DNA]</scope>
    <source>
        <strain evidence="6 11">AN60</strain>
    </source>
</reference>
<dbReference type="EMBL" id="JFFR01000033">
    <property type="protein sequence ID" value="KDN26353.1"/>
    <property type="molecule type" value="Genomic_DNA"/>
</dbReference>
<dbReference type="GO" id="GO:0016020">
    <property type="term" value="C:membrane"/>
    <property type="evidence" value="ECO:0007669"/>
    <property type="project" value="UniProtKB-SubCell"/>
</dbReference>
<reference evidence="8 9" key="1">
    <citation type="submission" date="2014-02" db="EMBL/GenBank/DDBJ databases">
        <title>Vibrio fortis Dalian14 Genome Sequencing.</title>
        <authorList>
            <person name="Wang Y."/>
            <person name="Song L."/>
            <person name="Liu G."/>
            <person name="Ding J."/>
        </authorList>
    </citation>
    <scope>NUCLEOTIDE SEQUENCE [LARGE SCALE GENOMIC DNA]</scope>
    <source>
        <strain evidence="8 9">Dalian14</strain>
    </source>
</reference>
<evidence type="ECO:0000313" key="8">
    <source>
        <dbReference type="EMBL" id="KDN26353.1"/>
    </source>
</evidence>
<feature type="transmembrane region" description="Helical" evidence="5">
    <location>
        <begin position="6"/>
        <end position="22"/>
    </location>
</feature>
<dbReference type="Pfam" id="PF01124">
    <property type="entry name" value="MAPEG"/>
    <property type="match status" value="1"/>
</dbReference>
<reference evidence="7 10" key="2">
    <citation type="submission" date="2019-09" db="EMBL/GenBank/DDBJ databases">
        <title>Vibrio Fortis S7-72.</title>
        <authorList>
            <person name="Das S.K."/>
        </authorList>
    </citation>
    <scope>NUCLEOTIDE SEQUENCE [LARGE SCALE GENOMIC DNA]</scope>
    <source>
        <strain evidence="7 10">S7-72</strain>
    </source>
</reference>